<dbReference type="EMBL" id="KV453910">
    <property type="protein sequence ID" value="ODV80707.1"/>
    <property type="molecule type" value="Genomic_DNA"/>
</dbReference>
<accession>A0A1E4SMR4</accession>
<feature type="non-terminal residue" evidence="2">
    <location>
        <position position="86"/>
    </location>
</feature>
<gene>
    <name evidence="2" type="ORF">CANTADRAFT_41615</name>
</gene>
<protein>
    <recommendedName>
        <fullName evidence="1">Borealin N-terminal domain-containing protein</fullName>
    </recommendedName>
</protein>
<feature type="domain" description="Borealin N-terminal" evidence="1">
    <location>
        <begin position="7"/>
        <end position="61"/>
    </location>
</feature>
<proteinExistence type="predicted"/>
<reference evidence="3" key="1">
    <citation type="submission" date="2016-05" db="EMBL/GenBank/DDBJ databases">
        <title>Comparative genomics of biotechnologically important yeasts.</title>
        <authorList>
            <consortium name="DOE Joint Genome Institute"/>
            <person name="Riley R."/>
            <person name="Haridas S."/>
            <person name="Wolfe K.H."/>
            <person name="Lopes M.R."/>
            <person name="Hittinger C.T."/>
            <person name="Goker M."/>
            <person name="Salamov A."/>
            <person name="Wisecaver J."/>
            <person name="Long T.M."/>
            <person name="Aerts A.L."/>
            <person name="Barry K."/>
            <person name="Choi C."/>
            <person name="Clum A."/>
            <person name="Coughlan A.Y."/>
            <person name="Deshpande S."/>
            <person name="Douglass A.P."/>
            <person name="Hanson S.J."/>
            <person name="Klenk H.-P."/>
            <person name="Labutti K."/>
            <person name="Lapidus A."/>
            <person name="Lindquist E."/>
            <person name="Lipzen A."/>
            <person name="Meier-Kolthoff J.P."/>
            <person name="Ohm R.A."/>
            <person name="Otillar R.P."/>
            <person name="Pangilinan J."/>
            <person name="Peng Y."/>
            <person name="Rokas A."/>
            <person name="Rosa C.A."/>
            <person name="Scheuner C."/>
            <person name="Sibirny A.A."/>
            <person name="Slot J.C."/>
            <person name="Stielow J.B."/>
            <person name="Sun H."/>
            <person name="Kurtzman C.P."/>
            <person name="Blackwell M."/>
            <person name="Grigoriev I.V."/>
            <person name="Jeffries T.W."/>
        </authorList>
    </citation>
    <scope>NUCLEOTIDE SEQUENCE [LARGE SCALE GENOMIC DNA]</scope>
    <source>
        <strain evidence="3">NRRL Y-17324</strain>
    </source>
</reference>
<evidence type="ECO:0000259" key="1">
    <source>
        <dbReference type="Pfam" id="PF10444"/>
    </source>
</evidence>
<dbReference type="InterPro" id="IPR018851">
    <property type="entry name" value="Borealin_N"/>
</dbReference>
<evidence type="ECO:0000313" key="3">
    <source>
        <dbReference type="Proteomes" id="UP000094285"/>
    </source>
</evidence>
<dbReference type="OrthoDB" id="4010849at2759"/>
<dbReference type="Pfam" id="PF10444">
    <property type="entry name" value="Nbl1_Borealin_N"/>
    <property type="match status" value="1"/>
</dbReference>
<sequence length="86" mass="10064">MTYTAAEKAKIIEQFQEECRQNLQQIRHESDKISRGAEQKVLRRLNGVSVTLWNVKIRDVLRIERNKKPSIKSLLQDVRAMKEGTL</sequence>
<dbReference type="Proteomes" id="UP000094285">
    <property type="component" value="Unassembled WGS sequence"/>
</dbReference>
<name>A0A1E4SMR4_9ASCO</name>
<dbReference type="RefSeq" id="XP_020065829.1">
    <property type="nucleotide sequence ID" value="XM_020208873.1"/>
</dbReference>
<evidence type="ECO:0000313" key="2">
    <source>
        <dbReference type="EMBL" id="ODV80707.1"/>
    </source>
</evidence>
<dbReference type="GeneID" id="30983009"/>
<organism evidence="2 3">
    <name type="scientific">Suhomyces tanzawaensis NRRL Y-17324</name>
    <dbReference type="NCBI Taxonomy" id="984487"/>
    <lineage>
        <taxon>Eukaryota</taxon>
        <taxon>Fungi</taxon>
        <taxon>Dikarya</taxon>
        <taxon>Ascomycota</taxon>
        <taxon>Saccharomycotina</taxon>
        <taxon>Pichiomycetes</taxon>
        <taxon>Debaryomycetaceae</taxon>
        <taxon>Suhomyces</taxon>
    </lineage>
</organism>
<dbReference type="AlphaFoldDB" id="A0A1E4SMR4"/>
<keyword evidence="3" id="KW-1185">Reference proteome</keyword>